<feature type="transmembrane region" description="Helical" evidence="8">
    <location>
        <begin position="913"/>
        <end position="935"/>
    </location>
</feature>
<dbReference type="GO" id="GO:0005886">
    <property type="term" value="C:plasma membrane"/>
    <property type="evidence" value="ECO:0007669"/>
    <property type="project" value="UniProtKB-SubCell"/>
</dbReference>
<gene>
    <name evidence="11" type="primary">LOC108665031</name>
</gene>
<feature type="transmembrane region" description="Helical" evidence="8">
    <location>
        <begin position="576"/>
        <end position="601"/>
    </location>
</feature>
<dbReference type="InterPro" id="IPR003392">
    <property type="entry name" value="PTHD_SSD"/>
</dbReference>
<dbReference type="InterPro" id="IPR000731">
    <property type="entry name" value="SSD"/>
</dbReference>
<dbReference type="PANTHER" id="PTHR10796">
    <property type="entry name" value="PATCHED-RELATED"/>
    <property type="match status" value="1"/>
</dbReference>
<feature type="transmembrane region" description="Helical" evidence="8">
    <location>
        <begin position="839"/>
        <end position="864"/>
    </location>
</feature>
<dbReference type="FunFam" id="1.20.1640.10:FF:000013">
    <property type="entry name" value="PaTched Related family"/>
    <property type="match status" value="1"/>
</dbReference>
<feature type="transmembrane region" description="Helical" evidence="8">
    <location>
        <begin position="381"/>
        <end position="408"/>
    </location>
</feature>
<feature type="transmembrane region" description="Helical" evidence="8">
    <location>
        <begin position="350"/>
        <end position="369"/>
    </location>
</feature>
<keyword evidence="3" id="KW-1003">Cell membrane</keyword>
<dbReference type="PROSITE" id="PS50156">
    <property type="entry name" value="SSD"/>
    <property type="match status" value="1"/>
</dbReference>
<evidence type="ECO:0000313" key="11">
    <source>
        <dbReference type="RefSeq" id="XP_018007238.1"/>
    </source>
</evidence>
<evidence type="ECO:0000313" key="10">
    <source>
        <dbReference type="Proteomes" id="UP000694843"/>
    </source>
</evidence>
<organism evidence="10 11">
    <name type="scientific">Hyalella azteca</name>
    <name type="common">Amphipod</name>
    <dbReference type="NCBI Taxonomy" id="294128"/>
    <lineage>
        <taxon>Eukaryota</taxon>
        <taxon>Metazoa</taxon>
        <taxon>Ecdysozoa</taxon>
        <taxon>Arthropoda</taxon>
        <taxon>Crustacea</taxon>
        <taxon>Multicrustacea</taxon>
        <taxon>Malacostraca</taxon>
        <taxon>Eumalacostraca</taxon>
        <taxon>Peracarida</taxon>
        <taxon>Amphipoda</taxon>
        <taxon>Senticaudata</taxon>
        <taxon>Talitrida</taxon>
        <taxon>Talitroidea</taxon>
        <taxon>Hyalellidae</taxon>
        <taxon>Hyalella</taxon>
    </lineage>
</organism>
<evidence type="ECO:0000256" key="5">
    <source>
        <dbReference type="ARBA" id="ARBA00022989"/>
    </source>
</evidence>
<protein>
    <submittedName>
        <fullName evidence="11">Patched domain-containing protein 3-like</fullName>
    </submittedName>
</protein>
<name>A0A8B7N174_HYAAZ</name>
<keyword evidence="10" id="KW-1185">Reference proteome</keyword>
<keyword evidence="6 8" id="KW-0472">Membrane</keyword>
<dbReference type="SUPFAM" id="SSF82866">
    <property type="entry name" value="Multidrug efflux transporter AcrB transmembrane domain"/>
    <property type="match status" value="2"/>
</dbReference>
<feature type="transmembrane region" description="Helical" evidence="8">
    <location>
        <begin position="785"/>
        <end position="804"/>
    </location>
</feature>
<dbReference type="PANTHER" id="PTHR10796:SF92">
    <property type="entry name" value="PATCHED-RELATED, ISOFORM A"/>
    <property type="match status" value="1"/>
</dbReference>
<dbReference type="GeneID" id="108665031"/>
<dbReference type="KEGG" id="hazt:108665031"/>
<keyword evidence="4 8" id="KW-0812">Transmembrane</keyword>
<evidence type="ECO:0000256" key="6">
    <source>
        <dbReference type="ARBA" id="ARBA00023136"/>
    </source>
</evidence>
<comment type="similarity">
    <text evidence="2">Belongs to the patched family.</text>
</comment>
<dbReference type="Proteomes" id="UP000694843">
    <property type="component" value="Unplaced"/>
</dbReference>
<evidence type="ECO:0000256" key="1">
    <source>
        <dbReference type="ARBA" id="ARBA00004651"/>
    </source>
</evidence>
<sequence length="949" mass="106164">MVAPDPAMTEISLEAVTMSQLQKTAPSEHGSPRENLGHRCIHQDGCSNCHTHEVSSHVNSNSNMNVLGKIFVRIFPGSRCVQNNNPIFVETVGSILSKLFSKLGGAVADFPLYFLFIPLLLTIILATGFSKLDINKDPEFMFSPTNGRARKERALFEHYFPVDFSKDFTPDRRIRNDRYIQLCITAKYGNNLINDALWNEIINLDRLVRTFEFYDKNMSLTYADVCAKNGGKCVGNNFLDFGDRMKEIEAKKFNLTFPMMLNPKSFENYVFPTFLAGVKLYPGNVIKSAEAMLLNYWGDSSTPEKDRLGGLWEKQFLKYYLQGLNSTNLKVALHYSRTVEDELEENTLSVVPYFTGTIVLMFLVTLVSISMGDCVRSKTWLGLAGMISSTLASATSFGLLLYCGVPFIGINLSAPFLMLGIGMDDTFVLAAAWQSTKFQDSVKERMSKTYADAAVSITITSLTSAISFFIGTLTPFASVQVFCLYLGTSVMVTYVWHITFFGACLALSGYAEKKQMHSIVCLKVMAISQSQGKSRLYRWFCAGGVAPDNLDNPADNKQHSVMILFRDYVANCLNMAYVKGVVVMVFAVYISFAVYGCTVIGDGMEMRKMVRYDSYSLNFFNFVDKYFSSFGYRPMIMFTGNITYSDPSTEAAILDFIEKVESLPSIGDPLYTDCWVRQWSRFMAKNGKYQGLNNSNEETYIRNLKENFLGGETHSFRTDIVFNEDNTRIVASRCIVQAVNVMNAVRDRRLLEDLRQLADESPFNVTIFNSMFIFFDHLSMVRSTSLATVGLSAAVMVVIALIFIPNAICALWVGLAIVSIETGVVGYMGLWGVNFDVLSMIQLIMCVGFSVDFTAHISYAYLAAKADTPEGRMRECLYLLGLPVMQGALSTLIGVLALILVPSYIFITFFKTVFLVIFFGAVHGLFFVPVFLSLFGPGSTFEKKLFKKS</sequence>
<feature type="transmembrane region" description="Helical" evidence="8">
    <location>
        <begin position="811"/>
        <end position="833"/>
    </location>
</feature>
<dbReference type="Pfam" id="PF02460">
    <property type="entry name" value="Patched"/>
    <property type="match status" value="1"/>
</dbReference>
<feature type="transmembrane region" description="Helical" evidence="8">
    <location>
        <begin position="876"/>
        <end position="907"/>
    </location>
</feature>
<evidence type="ECO:0000256" key="2">
    <source>
        <dbReference type="ARBA" id="ARBA00005585"/>
    </source>
</evidence>
<reference evidence="11" key="1">
    <citation type="submission" date="2025-08" db="UniProtKB">
        <authorList>
            <consortium name="RefSeq"/>
        </authorList>
    </citation>
    <scope>IDENTIFICATION</scope>
    <source>
        <tissue evidence="11">Whole organism</tissue>
    </source>
</reference>
<evidence type="ECO:0000256" key="7">
    <source>
        <dbReference type="ARBA" id="ARBA00023180"/>
    </source>
</evidence>
<dbReference type="InterPro" id="IPR051697">
    <property type="entry name" value="Patched_domain-protein"/>
</dbReference>
<keyword evidence="5 8" id="KW-1133">Transmembrane helix</keyword>
<feature type="transmembrane region" description="Helical" evidence="8">
    <location>
        <begin position="454"/>
        <end position="478"/>
    </location>
</feature>
<dbReference type="OMA" id="FYSITWF"/>
<feature type="transmembrane region" description="Helical" evidence="8">
    <location>
        <begin position="110"/>
        <end position="129"/>
    </location>
</feature>
<accession>A0A8B7N174</accession>
<dbReference type="Gene3D" id="1.20.1640.10">
    <property type="entry name" value="Multidrug efflux transporter AcrB transmembrane domain"/>
    <property type="match status" value="2"/>
</dbReference>
<dbReference type="OrthoDB" id="6505774at2759"/>
<proteinExistence type="inferred from homology"/>
<feature type="domain" description="SSD" evidence="9">
    <location>
        <begin position="349"/>
        <end position="507"/>
    </location>
</feature>
<evidence type="ECO:0000256" key="3">
    <source>
        <dbReference type="ARBA" id="ARBA00022475"/>
    </source>
</evidence>
<dbReference type="RefSeq" id="XP_018007238.1">
    <property type="nucleotide sequence ID" value="XM_018151749.2"/>
</dbReference>
<comment type="subcellular location">
    <subcellularLocation>
        <location evidence="1">Cell membrane</location>
        <topology evidence="1">Multi-pass membrane protein</topology>
    </subcellularLocation>
</comment>
<keyword evidence="7" id="KW-0325">Glycoprotein</keyword>
<evidence type="ECO:0000259" key="9">
    <source>
        <dbReference type="PROSITE" id="PS50156"/>
    </source>
</evidence>
<evidence type="ECO:0000256" key="8">
    <source>
        <dbReference type="SAM" id="Phobius"/>
    </source>
</evidence>
<evidence type="ECO:0000256" key="4">
    <source>
        <dbReference type="ARBA" id="ARBA00022692"/>
    </source>
</evidence>
<feature type="transmembrane region" description="Helical" evidence="8">
    <location>
        <begin position="484"/>
        <end position="507"/>
    </location>
</feature>
<dbReference type="AlphaFoldDB" id="A0A8B7N174"/>